<gene>
    <name evidence="1" type="ORF">DCAR_0518923</name>
</gene>
<dbReference type="AlphaFoldDB" id="A0A164XL34"/>
<organism evidence="1 2">
    <name type="scientific">Daucus carota subsp. sativus</name>
    <name type="common">Carrot</name>
    <dbReference type="NCBI Taxonomy" id="79200"/>
    <lineage>
        <taxon>Eukaryota</taxon>
        <taxon>Viridiplantae</taxon>
        <taxon>Streptophyta</taxon>
        <taxon>Embryophyta</taxon>
        <taxon>Tracheophyta</taxon>
        <taxon>Spermatophyta</taxon>
        <taxon>Magnoliopsida</taxon>
        <taxon>eudicotyledons</taxon>
        <taxon>Gunneridae</taxon>
        <taxon>Pentapetalae</taxon>
        <taxon>asterids</taxon>
        <taxon>campanulids</taxon>
        <taxon>Apiales</taxon>
        <taxon>Apiaceae</taxon>
        <taxon>Apioideae</taxon>
        <taxon>Scandiceae</taxon>
        <taxon>Daucinae</taxon>
        <taxon>Daucus</taxon>
        <taxon>Daucus sect. Daucus</taxon>
    </lineage>
</organism>
<dbReference type="Proteomes" id="UP000077755">
    <property type="component" value="Chromosome 5"/>
</dbReference>
<sequence>MNIHWIPPPTGTIEVNVHGTSLQAPAKNVNTSKIGAILRRSNGSMTSSLAGTIPNLSPVVNSSWKLMQVCGATYNAT</sequence>
<evidence type="ECO:0000313" key="2">
    <source>
        <dbReference type="Proteomes" id="UP000077755"/>
    </source>
</evidence>
<name>A0A164XL34_DAUCS</name>
<reference evidence="1" key="1">
    <citation type="journal article" date="2016" name="Nat. Genet.">
        <title>A high-quality carrot genome assembly provides new insights into carotenoid accumulation and asterid genome evolution.</title>
        <authorList>
            <person name="Iorizzo M."/>
            <person name="Ellison S."/>
            <person name="Senalik D."/>
            <person name="Zeng P."/>
            <person name="Satapoomin P."/>
            <person name="Huang J."/>
            <person name="Bowman M."/>
            <person name="Iovene M."/>
            <person name="Sanseverino W."/>
            <person name="Cavagnaro P."/>
            <person name="Yildiz M."/>
            <person name="Macko-Podgorni A."/>
            <person name="Moranska E."/>
            <person name="Grzebelus E."/>
            <person name="Grzebelus D."/>
            <person name="Ashrafi H."/>
            <person name="Zheng Z."/>
            <person name="Cheng S."/>
            <person name="Spooner D."/>
            <person name="Van Deynze A."/>
            <person name="Simon P."/>
        </authorList>
    </citation>
    <scope>NUCLEOTIDE SEQUENCE</scope>
    <source>
        <tissue evidence="1">Leaf</tissue>
    </source>
</reference>
<dbReference type="EMBL" id="CP093347">
    <property type="protein sequence ID" value="WOG99570.1"/>
    <property type="molecule type" value="Genomic_DNA"/>
</dbReference>
<evidence type="ECO:0000313" key="1">
    <source>
        <dbReference type="EMBL" id="WOG99570.1"/>
    </source>
</evidence>
<proteinExistence type="predicted"/>
<accession>A0A164XL34</accession>
<dbReference type="Gramene" id="KZM93313">
    <property type="protein sequence ID" value="KZM93313"/>
    <property type="gene ID" value="DCAR_016558"/>
</dbReference>
<keyword evidence="2" id="KW-1185">Reference proteome</keyword>
<protein>
    <submittedName>
        <fullName evidence="1">Uncharacterized protein</fullName>
    </submittedName>
</protein>
<reference evidence="1" key="2">
    <citation type="submission" date="2022-03" db="EMBL/GenBank/DDBJ databases">
        <title>Draft title - Genomic analysis of global carrot germplasm unveils the trajectory of domestication and the origin of high carotenoid orange carrot.</title>
        <authorList>
            <person name="Iorizzo M."/>
            <person name="Ellison S."/>
            <person name="Senalik D."/>
            <person name="Macko-Podgorni A."/>
            <person name="Grzebelus D."/>
            <person name="Bostan H."/>
            <person name="Rolling W."/>
            <person name="Curaba J."/>
            <person name="Simon P."/>
        </authorList>
    </citation>
    <scope>NUCLEOTIDE SEQUENCE</scope>
    <source>
        <tissue evidence="1">Leaf</tissue>
    </source>
</reference>